<sequence>MTQQEAIQQIQNEQFVFNVELCQGCFYHSTEKSCCHKEEEYNKQFDKIKSLCNKLQGELKDKIILTSINCHSQANQNIDQTPQSIQELNLSKEQQSDNQLIYINENSYQDQTLDKDNINKFSDKQLNNLTNQIQNNDCVDQQNLKNSLPKISQQKGPQIIIQDLNETLKNISQTNLDQQKDNPFSIINIINTNIQTQQDQNQQNESQQLLQNSYNNLKNQLDNKDEDQNIQISQIQNQNKLSNQNSLHYLGQNSLEQNKLIKNQNIEKANTTSISGFKGQNQSKNGSFSNLLSSTVIGQQQGKPRKSILAILKMGKVNFNNVNNQNQQIQKRNIKEFNYFKGKFEKTSPSKQKINSLLKNLIQSSYDSISYMPQKKSESIEKVDFTQFTLEIEKGNQNCSSETQRDSNDVQFLPFTLNVTSLFNEGEERLIDIEVHNSQQIGDTLIGLNRLYFKDLFKQQDIVLFDQKSKMQKGIFSIKNLQHIPEKQDLELVNDPLKDFILKYPTQFSLCIKLQSEQNYEHINLFHEEAEELCEEVYSEGGEVFFYREAEDLEFLFGDFLYSFVNCFIVSI</sequence>
<comment type="caution">
    <text evidence="1">The sequence shown here is derived from an EMBL/GenBank/DDBJ whole genome shotgun (WGS) entry which is preliminary data.</text>
</comment>
<dbReference type="AlphaFoldDB" id="A0A0V0QN34"/>
<reference evidence="1 2" key="1">
    <citation type="journal article" date="2015" name="Sci. Rep.">
        <title>Genome of the facultative scuticociliatosis pathogen Pseudocohnilembus persalinus provides insight into its virulence through horizontal gene transfer.</title>
        <authorList>
            <person name="Xiong J."/>
            <person name="Wang G."/>
            <person name="Cheng J."/>
            <person name="Tian M."/>
            <person name="Pan X."/>
            <person name="Warren A."/>
            <person name="Jiang C."/>
            <person name="Yuan D."/>
            <person name="Miao W."/>
        </authorList>
    </citation>
    <scope>NUCLEOTIDE SEQUENCE [LARGE SCALE GENOMIC DNA]</scope>
    <source>
        <strain evidence="1">36N120E</strain>
    </source>
</reference>
<dbReference type="InParanoid" id="A0A0V0QN34"/>
<proteinExistence type="predicted"/>
<organism evidence="1 2">
    <name type="scientific">Pseudocohnilembus persalinus</name>
    <name type="common">Ciliate</name>
    <dbReference type="NCBI Taxonomy" id="266149"/>
    <lineage>
        <taxon>Eukaryota</taxon>
        <taxon>Sar</taxon>
        <taxon>Alveolata</taxon>
        <taxon>Ciliophora</taxon>
        <taxon>Intramacronucleata</taxon>
        <taxon>Oligohymenophorea</taxon>
        <taxon>Scuticociliatia</taxon>
        <taxon>Philasterida</taxon>
        <taxon>Pseudocohnilembidae</taxon>
        <taxon>Pseudocohnilembus</taxon>
    </lineage>
</organism>
<evidence type="ECO:0000313" key="2">
    <source>
        <dbReference type="Proteomes" id="UP000054937"/>
    </source>
</evidence>
<gene>
    <name evidence="1" type="ORF">PPERSA_02868</name>
</gene>
<protein>
    <submittedName>
        <fullName evidence="1">Uncharacterized protein</fullName>
    </submittedName>
</protein>
<name>A0A0V0QN34_PSEPJ</name>
<dbReference type="EMBL" id="LDAU01000131">
    <property type="protein sequence ID" value="KRX03489.1"/>
    <property type="molecule type" value="Genomic_DNA"/>
</dbReference>
<keyword evidence="2" id="KW-1185">Reference proteome</keyword>
<dbReference type="Proteomes" id="UP000054937">
    <property type="component" value="Unassembled WGS sequence"/>
</dbReference>
<evidence type="ECO:0000313" key="1">
    <source>
        <dbReference type="EMBL" id="KRX03489.1"/>
    </source>
</evidence>
<accession>A0A0V0QN34</accession>